<dbReference type="SUPFAM" id="SSF101447">
    <property type="entry name" value="Formin homology 2 domain (FH2 domain)"/>
    <property type="match status" value="1"/>
</dbReference>
<dbReference type="Proteomes" id="UP000694428">
    <property type="component" value="Unplaced"/>
</dbReference>
<dbReference type="Gene3D" id="1.20.58.2220">
    <property type="entry name" value="Formin, FH2 domain"/>
    <property type="match status" value="1"/>
</dbReference>
<evidence type="ECO:0000313" key="3">
    <source>
        <dbReference type="Proteomes" id="UP000694428"/>
    </source>
</evidence>
<dbReference type="Pfam" id="PF02181">
    <property type="entry name" value="FH2"/>
    <property type="match status" value="1"/>
</dbReference>
<evidence type="ECO:0000313" key="2">
    <source>
        <dbReference type="Ensembl" id="ENSPSTP00000001461.1"/>
    </source>
</evidence>
<name>A0A8C9L352_PAVCR</name>
<dbReference type="Ensembl" id="ENSPSTT00000001545.1">
    <property type="protein sequence ID" value="ENSPSTP00000001461.1"/>
    <property type="gene ID" value="ENSPSTG00000001148.1"/>
</dbReference>
<evidence type="ECO:0000259" key="1">
    <source>
        <dbReference type="Pfam" id="PF02181"/>
    </source>
</evidence>
<reference evidence="2" key="2">
    <citation type="submission" date="2025-09" db="UniProtKB">
        <authorList>
            <consortium name="Ensembl"/>
        </authorList>
    </citation>
    <scope>IDENTIFICATION</scope>
</reference>
<dbReference type="AlphaFoldDB" id="A0A8C9L352"/>
<organism evidence="2 3">
    <name type="scientific">Pavo cristatus</name>
    <name type="common">Indian peafowl</name>
    <name type="synonym">Blue peafowl</name>
    <dbReference type="NCBI Taxonomy" id="9049"/>
    <lineage>
        <taxon>Eukaryota</taxon>
        <taxon>Metazoa</taxon>
        <taxon>Chordata</taxon>
        <taxon>Craniata</taxon>
        <taxon>Vertebrata</taxon>
        <taxon>Euteleostomi</taxon>
        <taxon>Archelosauria</taxon>
        <taxon>Archosauria</taxon>
        <taxon>Dinosauria</taxon>
        <taxon>Saurischia</taxon>
        <taxon>Theropoda</taxon>
        <taxon>Coelurosauria</taxon>
        <taxon>Aves</taxon>
        <taxon>Neognathae</taxon>
        <taxon>Galloanserae</taxon>
        <taxon>Galliformes</taxon>
        <taxon>Phasianidae</taxon>
        <taxon>Phasianinae</taxon>
        <taxon>Pavo</taxon>
    </lineage>
</organism>
<protein>
    <recommendedName>
        <fullName evidence="1">FH2 domain-containing protein</fullName>
    </recommendedName>
</protein>
<accession>A0A8C9L352</accession>
<keyword evidence="3" id="KW-1185">Reference proteome</keyword>
<dbReference type="InterPro" id="IPR042201">
    <property type="entry name" value="FH2_Formin_sf"/>
</dbReference>
<feature type="domain" description="FH2" evidence="1">
    <location>
        <begin position="49"/>
        <end position="126"/>
    </location>
</feature>
<proteinExistence type="predicted"/>
<sequence length="164" mass="19286">SGRTFRVNEKLCALLLEFLKQSHSPELVSFVASNGITLACLLCETEAAKVYQLSLEEHLQPFKDSMEQFISQAKIDQENEEKSLTEAHKSFLETAAYFCMKPKMGEKEVSPHSFFNIWHEFSSDFKDFWKKENKLILQERYIYMKHSEERRKSHLDPTLREKSN</sequence>
<dbReference type="InterPro" id="IPR015425">
    <property type="entry name" value="FH2_Formin"/>
</dbReference>
<reference evidence="2" key="1">
    <citation type="submission" date="2025-08" db="UniProtKB">
        <authorList>
            <consortium name="Ensembl"/>
        </authorList>
    </citation>
    <scope>IDENTIFICATION</scope>
</reference>